<keyword evidence="2" id="KW-0813">Transport</keyword>
<dbReference type="GO" id="GO:0055085">
    <property type="term" value="P:transmembrane transport"/>
    <property type="evidence" value="ECO:0007669"/>
    <property type="project" value="UniProtKB-ARBA"/>
</dbReference>
<name>A0A0J7ZJC0_STRVR</name>
<reference evidence="7 8" key="1">
    <citation type="submission" date="2015-06" db="EMBL/GenBank/DDBJ databases">
        <authorList>
            <person name="Ju K.-S."/>
            <person name="Doroghazi J.R."/>
            <person name="Metcalf W.W."/>
        </authorList>
    </citation>
    <scope>NUCLEOTIDE SEQUENCE [LARGE SCALE GENOMIC DNA]</scope>
    <source>
        <strain evidence="7 8">NRRL 3414</strain>
    </source>
</reference>
<evidence type="ECO:0000256" key="3">
    <source>
        <dbReference type="ARBA" id="ARBA00022741"/>
    </source>
</evidence>
<feature type="compositionally biased region" description="Basic and acidic residues" evidence="5">
    <location>
        <begin position="1"/>
        <end position="12"/>
    </location>
</feature>
<dbReference type="AlphaFoldDB" id="A0A0J7ZJC0"/>
<dbReference type="InterPro" id="IPR027417">
    <property type="entry name" value="P-loop_NTPase"/>
</dbReference>
<dbReference type="Proteomes" id="UP000037432">
    <property type="component" value="Unassembled WGS sequence"/>
</dbReference>
<sequence length="337" mass="36468">MPRTEHDTRPEGAADGAAPPLLRVENLHRHFVTGPPRNRKVLRAVDGVTFDVRAGECLAVVGESGSGKSTLARALMRLVEPTGGSVYYKGRDLLALSGREMREERRNIQMVFQDPYASLHPRRTVGDVVREAWRVHKDVVPKAQQEDRVAALLRQVGLPEAYASLYPSRLSGGERQRVAIARALALRPELLVLDEPVSALDVSIQAQVVHVLMKLHAELGLAYIFISHDLNLVRLVADRVAVMYMGRVVETGTAEELYGHPAHPYTQALLSASPGRATAVDLDDVLPGAVAGEASGPAGTVGCPYRTRCPKARDICATERPELGTGAHPSACHFPAG</sequence>
<protein>
    <recommendedName>
        <fullName evidence="6">ABC transporter domain-containing protein</fullName>
    </recommendedName>
</protein>
<dbReference type="EMBL" id="LFNT01000005">
    <property type="protein sequence ID" value="KMS75984.1"/>
    <property type="molecule type" value="Genomic_DNA"/>
</dbReference>
<evidence type="ECO:0000256" key="1">
    <source>
        <dbReference type="ARBA" id="ARBA00005417"/>
    </source>
</evidence>
<proteinExistence type="inferred from homology"/>
<keyword evidence="3" id="KW-0547">Nucleotide-binding</keyword>
<evidence type="ECO:0000259" key="6">
    <source>
        <dbReference type="PROSITE" id="PS50893"/>
    </source>
</evidence>
<dbReference type="FunFam" id="3.40.50.300:FF:000016">
    <property type="entry name" value="Oligopeptide ABC transporter ATP-binding component"/>
    <property type="match status" value="1"/>
</dbReference>
<keyword evidence="4" id="KW-0067">ATP-binding</keyword>
<organism evidence="7 8">
    <name type="scientific">Streptomyces viridochromogenes</name>
    <dbReference type="NCBI Taxonomy" id="1938"/>
    <lineage>
        <taxon>Bacteria</taxon>
        <taxon>Bacillati</taxon>
        <taxon>Actinomycetota</taxon>
        <taxon>Actinomycetes</taxon>
        <taxon>Kitasatosporales</taxon>
        <taxon>Streptomycetaceae</taxon>
        <taxon>Streptomyces</taxon>
    </lineage>
</organism>
<dbReference type="OrthoDB" id="5170605at2"/>
<dbReference type="Pfam" id="PF00005">
    <property type="entry name" value="ABC_tran"/>
    <property type="match status" value="1"/>
</dbReference>
<comment type="similarity">
    <text evidence="1">Belongs to the ABC transporter superfamily.</text>
</comment>
<dbReference type="InterPro" id="IPR013563">
    <property type="entry name" value="Oligopep_ABC_C"/>
</dbReference>
<dbReference type="NCBIfam" id="TIGR01727">
    <property type="entry name" value="oligo_HPY"/>
    <property type="match status" value="1"/>
</dbReference>
<evidence type="ECO:0000256" key="2">
    <source>
        <dbReference type="ARBA" id="ARBA00022448"/>
    </source>
</evidence>
<dbReference type="GO" id="GO:0015833">
    <property type="term" value="P:peptide transport"/>
    <property type="evidence" value="ECO:0007669"/>
    <property type="project" value="InterPro"/>
</dbReference>
<evidence type="ECO:0000256" key="4">
    <source>
        <dbReference type="ARBA" id="ARBA00022840"/>
    </source>
</evidence>
<evidence type="ECO:0000256" key="5">
    <source>
        <dbReference type="SAM" id="MobiDB-lite"/>
    </source>
</evidence>
<dbReference type="InterPro" id="IPR003439">
    <property type="entry name" value="ABC_transporter-like_ATP-bd"/>
</dbReference>
<dbReference type="RefSeq" id="WP_048580225.1">
    <property type="nucleotide sequence ID" value="NZ_LFNT01000005.1"/>
</dbReference>
<dbReference type="Pfam" id="PF08352">
    <property type="entry name" value="oligo_HPY"/>
    <property type="match status" value="1"/>
</dbReference>
<dbReference type="SMART" id="SM00382">
    <property type="entry name" value="AAA"/>
    <property type="match status" value="1"/>
</dbReference>
<dbReference type="GO" id="GO:0005524">
    <property type="term" value="F:ATP binding"/>
    <property type="evidence" value="ECO:0007669"/>
    <property type="project" value="UniProtKB-KW"/>
</dbReference>
<dbReference type="Gene3D" id="3.40.50.300">
    <property type="entry name" value="P-loop containing nucleotide triphosphate hydrolases"/>
    <property type="match status" value="1"/>
</dbReference>
<dbReference type="PANTHER" id="PTHR43776">
    <property type="entry name" value="TRANSPORT ATP-BINDING PROTEIN"/>
    <property type="match status" value="1"/>
</dbReference>
<evidence type="ECO:0000313" key="7">
    <source>
        <dbReference type="EMBL" id="KMS75984.1"/>
    </source>
</evidence>
<feature type="region of interest" description="Disordered" evidence="5">
    <location>
        <begin position="1"/>
        <end position="20"/>
    </location>
</feature>
<gene>
    <name evidence="7" type="ORF">ACM01_07095</name>
</gene>
<dbReference type="InterPro" id="IPR017871">
    <property type="entry name" value="ABC_transporter-like_CS"/>
</dbReference>
<dbReference type="InterPro" id="IPR003593">
    <property type="entry name" value="AAA+_ATPase"/>
</dbReference>
<dbReference type="InterPro" id="IPR050319">
    <property type="entry name" value="ABC_transp_ATP-bind"/>
</dbReference>
<comment type="caution">
    <text evidence="7">The sequence shown here is derived from an EMBL/GenBank/DDBJ whole genome shotgun (WGS) entry which is preliminary data.</text>
</comment>
<dbReference type="PROSITE" id="PS00211">
    <property type="entry name" value="ABC_TRANSPORTER_1"/>
    <property type="match status" value="1"/>
</dbReference>
<dbReference type="CDD" id="cd03257">
    <property type="entry name" value="ABC_NikE_OppD_transporters"/>
    <property type="match status" value="1"/>
</dbReference>
<dbReference type="GO" id="GO:0016887">
    <property type="term" value="F:ATP hydrolysis activity"/>
    <property type="evidence" value="ECO:0007669"/>
    <property type="project" value="InterPro"/>
</dbReference>
<dbReference type="PANTHER" id="PTHR43776:SF7">
    <property type="entry name" value="D,D-DIPEPTIDE TRANSPORT ATP-BINDING PROTEIN DDPF-RELATED"/>
    <property type="match status" value="1"/>
</dbReference>
<dbReference type="SUPFAM" id="SSF52540">
    <property type="entry name" value="P-loop containing nucleoside triphosphate hydrolases"/>
    <property type="match status" value="1"/>
</dbReference>
<accession>A0A0J7ZJC0</accession>
<evidence type="ECO:0000313" key="8">
    <source>
        <dbReference type="Proteomes" id="UP000037432"/>
    </source>
</evidence>
<dbReference type="PATRIC" id="fig|1938.3.peg.554"/>
<dbReference type="PROSITE" id="PS50893">
    <property type="entry name" value="ABC_TRANSPORTER_2"/>
    <property type="match status" value="1"/>
</dbReference>
<feature type="domain" description="ABC transporter" evidence="6">
    <location>
        <begin position="22"/>
        <end position="270"/>
    </location>
</feature>